<protein>
    <submittedName>
        <fullName evidence="1">Uncharacterized protein</fullName>
    </submittedName>
</protein>
<name>A0A0G0JHE1_9BACT</name>
<accession>A0A0G0JHE1</accession>
<dbReference type="EMBL" id="LBTH01000006">
    <property type="protein sequence ID" value="KKQ36179.1"/>
    <property type="molecule type" value="Genomic_DNA"/>
</dbReference>
<organism evidence="1 2">
    <name type="scientific">candidate division WS6 bacterium GW2011_GWA2_37_6</name>
    <dbReference type="NCBI Taxonomy" id="1619087"/>
    <lineage>
        <taxon>Bacteria</taxon>
        <taxon>Candidatus Dojkabacteria</taxon>
    </lineage>
</organism>
<proteinExistence type="predicted"/>
<evidence type="ECO:0000313" key="2">
    <source>
        <dbReference type="Proteomes" id="UP000034852"/>
    </source>
</evidence>
<reference evidence="1 2" key="1">
    <citation type="journal article" date="2015" name="Nature">
        <title>rRNA introns, odd ribosomes, and small enigmatic genomes across a large radiation of phyla.</title>
        <authorList>
            <person name="Brown C.T."/>
            <person name="Hug L.A."/>
            <person name="Thomas B.C."/>
            <person name="Sharon I."/>
            <person name="Castelle C.J."/>
            <person name="Singh A."/>
            <person name="Wilkins M.J."/>
            <person name="Williams K.H."/>
            <person name="Banfield J.F."/>
        </authorList>
    </citation>
    <scope>NUCLEOTIDE SEQUENCE [LARGE SCALE GENOMIC DNA]</scope>
</reference>
<dbReference type="AlphaFoldDB" id="A0A0G0JHE1"/>
<evidence type="ECO:0000313" key="1">
    <source>
        <dbReference type="EMBL" id="KKQ36179.1"/>
    </source>
</evidence>
<gene>
    <name evidence="1" type="ORF">US52_C0006G0009</name>
</gene>
<sequence length="106" mass="12518">MKKQHKFTSTKDLLLAHDFIGERKKAAKYVTHEFQDYGYRLAVKLNDLSHKSLYIRLAKNTKRAILDQALSFTLDYPKAKKKAKIFMWKLSELRKGDKENKQPTLF</sequence>
<dbReference type="Proteomes" id="UP000034852">
    <property type="component" value="Unassembled WGS sequence"/>
</dbReference>
<comment type="caution">
    <text evidence="1">The sequence shown here is derived from an EMBL/GenBank/DDBJ whole genome shotgun (WGS) entry which is preliminary data.</text>
</comment>